<dbReference type="Proteomes" id="UP000499080">
    <property type="component" value="Unassembled WGS sequence"/>
</dbReference>
<reference evidence="1 2" key="1">
    <citation type="journal article" date="2019" name="Sci. Rep.">
        <title>Orb-weaving spider Araneus ventricosus genome elucidates the spidroin gene catalogue.</title>
        <authorList>
            <person name="Kono N."/>
            <person name="Nakamura H."/>
            <person name="Ohtoshi R."/>
            <person name="Moran D.A.P."/>
            <person name="Shinohara A."/>
            <person name="Yoshida Y."/>
            <person name="Fujiwara M."/>
            <person name="Mori M."/>
            <person name="Tomita M."/>
            <person name="Arakawa K."/>
        </authorList>
    </citation>
    <scope>NUCLEOTIDE SEQUENCE [LARGE SCALE GENOMIC DNA]</scope>
</reference>
<comment type="caution">
    <text evidence="1">The sequence shown here is derived from an EMBL/GenBank/DDBJ whole genome shotgun (WGS) entry which is preliminary data.</text>
</comment>
<dbReference type="AlphaFoldDB" id="A0A4Y2N2E7"/>
<gene>
    <name evidence="1" type="ORF">AVEN_8348_1</name>
</gene>
<keyword evidence="2" id="KW-1185">Reference proteome</keyword>
<organism evidence="1 2">
    <name type="scientific">Araneus ventricosus</name>
    <name type="common">Orbweaver spider</name>
    <name type="synonym">Epeira ventricosa</name>
    <dbReference type="NCBI Taxonomy" id="182803"/>
    <lineage>
        <taxon>Eukaryota</taxon>
        <taxon>Metazoa</taxon>
        <taxon>Ecdysozoa</taxon>
        <taxon>Arthropoda</taxon>
        <taxon>Chelicerata</taxon>
        <taxon>Arachnida</taxon>
        <taxon>Araneae</taxon>
        <taxon>Araneomorphae</taxon>
        <taxon>Entelegynae</taxon>
        <taxon>Araneoidea</taxon>
        <taxon>Araneidae</taxon>
        <taxon>Araneus</taxon>
    </lineage>
</organism>
<protein>
    <submittedName>
        <fullName evidence="1">Uncharacterized protein</fullName>
    </submittedName>
</protein>
<evidence type="ECO:0000313" key="2">
    <source>
        <dbReference type="Proteomes" id="UP000499080"/>
    </source>
</evidence>
<name>A0A4Y2N2E7_ARAVE</name>
<accession>A0A4Y2N2E7</accession>
<sequence length="154" mass="17471">MRTTPEIAPPLQTFATHGGGRLSACVCFDVQHAQYTLDLQWNRVSVLGSSVHEDETLPLDHRGLQIFFNKEGNQKTESPALPWHLHLLNDCPCNRSSTAAGILIVITGHGPTPPVVGTYYHRRKYQFPHYYTEEVRPRLLIRQSLIYELVVPAR</sequence>
<evidence type="ECO:0000313" key="1">
    <source>
        <dbReference type="EMBL" id="GBN32804.1"/>
    </source>
</evidence>
<proteinExistence type="predicted"/>
<dbReference type="EMBL" id="BGPR01008295">
    <property type="protein sequence ID" value="GBN32804.1"/>
    <property type="molecule type" value="Genomic_DNA"/>
</dbReference>